<evidence type="ECO:0000313" key="2">
    <source>
        <dbReference type="Proteomes" id="UP000186922"/>
    </source>
</evidence>
<organism evidence="1 2">
    <name type="scientific">Ramazzottius varieornatus</name>
    <name type="common">Water bear</name>
    <name type="synonym">Tardigrade</name>
    <dbReference type="NCBI Taxonomy" id="947166"/>
    <lineage>
        <taxon>Eukaryota</taxon>
        <taxon>Metazoa</taxon>
        <taxon>Ecdysozoa</taxon>
        <taxon>Tardigrada</taxon>
        <taxon>Eutardigrada</taxon>
        <taxon>Parachela</taxon>
        <taxon>Hypsibioidea</taxon>
        <taxon>Ramazzottiidae</taxon>
        <taxon>Ramazzottius</taxon>
    </lineage>
</organism>
<sequence length="69" mass="7266">MKRGGNSLKALFAKAAKTASNQSSGELEVTGGHYRLEELGAGTRFDVVAYQSAARILVGGLLRRGSREG</sequence>
<keyword evidence="2" id="KW-1185">Reference proteome</keyword>
<dbReference type="AlphaFoldDB" id="A0A1D1VJX3"/>
<dbReference type="Proteomes" id="UP000186922">
    <property type="component" value="Unassembled WGS sequence"/>
</dbReference>
<gene>
    <name evidence="1" type="primary">RvY_11863-1</name>
    <name evidence="1" type="synonym">RvY_11863.1</name>
    <name evidence="1" type="ORF">RvY_11863</name>
</gene>
<comment type="caution">
    <text evidence="1">The sequence shown here is derived from an EMBL/GenBank/DDBJ whole genome shotgun (WGS) entry which is preliminary data.</text>
</comment>
<accession>A0A1D1VJX3</accession>
<name>A0A1D1VJX3_RAMVA</name>
<dbReference type="EMBL" id="BDGG01000007">
    <property type="protein sequence ID" value="GAV01096.1"/>
    <property type="molecule type" value="Genomic_DNA"/>
</dbReference>
<protein>
    <submittedName>
        <fullName evidence="1">Uncharacterized protein</fullName>
    </submittedName>
</protein>
<evidence type="ECO:0000313" key="1">
    <source>
        <dbReference type="EMBL" id="GAV01096.1"/>
    </source>
</evidence>
<proteinExistence type="predicted"/>
<reference evidence="1 2" key="1">
    <citation type="journal article" date="2016" name="Nat. Commun.">
        <title>Extremotolerant tardigrade genome and improved radiotolerance of human cultured cells by tardigrade-unique protein.</title>
        <authorList>
            <person name="Hashimoto T."/>
            <person name="Horikawa D.D."/>
            <person name="Saito Y."/>
            <person name="Kuwahara H."/>
            <person name="Kozuka-Hata H."/>
            <person name="Shin-I T."/>
            <person name="Minakuchi Y."/>
            <person name="Ohishi K."/>
            <person name="Motoyama A."/>
            <person name="Aizu T."/>
            <person name="Enomoto A."/>
            <person name="Kondo K."/>
            <person name="Tanaka S."/>
            <person name="Hara Y."/>
            <person name="Koshikawa S."/>
            <person name="Sagara H."/>
            <person name="Miura T."/>
            <person name="Yokobori S."/>
            <person name="Miyagawa K."/>
            <person name="Suzuki Y."/>
            <person name="Kubo T."/>
            <person name="Oyama M."/>
            <person name="Kohara Y."/>
            <person name="Fujiyama A."/>
            <person name="Arakawa K."/>
            <person name="Katayama T."/>
            <person name="Toyoda A."/>
            <person name="Kunieda T."/>
        </authorList>
    </citation>
    <scope>NUCLEOTIDE SEQUENCE [LARGE SCALE GENOMIC DNA]</scope>
    <source>
        <strain evidence="1 2">YOKOZUNA-1</strain>
    </source>
</reference>